<evidence type="ECO:0008006" key="3">
    <source>
        <dbReference type="Google" id="ProtNLM"/>
    </source>
</evidence>
<name>A0A845BDS4_9PROT</name>
<dbReference type="EMBL" id="SNVJ01000010">
    <property type="protein sequence ID" value="MXP64260.1"/>
    <property type="molecule type" value="Genomic_DNA"/>
</dbReference>
<dbReference type="AlphaFoldDB" id="A0A845BDS4"/>
<protein>
    <recommendedName>
        <fullName evidence="3">Glycosyl transferase</fullName>
    </recommendedName>
</protein>
<organism evidence="1 2">
    <name type="scientific">Teichococcus coralli</name>
    <dbReference type="NCBI Taxonomy" id="2545983"/>
    <lineage>
        <taxon>Bacteria</taxon>
        <taxon>Pseudomonadati</taxon>
        <taxon>Pseudomonadota</taxon>
        <taxon>Alphaproteobacteria</taxon>
        <taxon>Acetobacterales</taxon>
        <taxon>Roseomonadaceae</taxon>
        <taxon>Roseomonas</taxon>
    </lineage>
</organism>
<dbReference type="Pfam" id="PF05045">
    <property type="entry name" value="RgpF"/>
    <property type="match status" value="1"/>
</dbReference>
<sequence length="292" mass="32438">MTDAFPPPAAPQAGLLRKLVRRPAVMAQRAAEMALGAAFLSSPVQRLRAWRLLRREAPATCRAAVIAHLYYPELLGEALAVQATLPPRSPLLITAPPHQAARLRRETQGLPDVEVHEVENRGRDIAPFVKLLAEGRLDRFDAVLKIHGKRSPHLRHGDLRRRIFFVGLAGSRGNVARVLAQFQNPAIGFVGLAPYFRTRPLYWMKNRERVEALCARMGAPARVGFFEGSMFWFRPAALAPLKRLGLRTEDFEAEAGQLDGTLHHAVERCFMLSGLAAGYEARSLSGRPLLPR</sequence>
<dbReference type="OrthoDB" id="7215643at2"/>
<comment type="caution">
    <text evidence="1">The sequence shown here is derived from an EMBL/GenBank/DDBJ whole genome shotgun (WGS) entry which is preliminary data.</text>
</comment>
<dbReference type="InterPro" id="IPR007739">
    <property type="entry name" value="RgpF"/>
</dbReference>
<accession>A0A845BDS4</accession>
<reference evidence="1 2" key="1">
    <citation type="submission" date="2019-03" db="EMBL/GenBank/DDBJ databases">
        <title>Roseomonas sp. a novel Roseomonas species isolated from Sea whip Gorgonian.</title>
        <authorList>
            <person name="Li F."/>
            <person name="Pan X."/>
            <person name="Huang S."/>
            <person name="Li Z."/>
            <person name="Meng B."/>
        </authorList>
    </citation>
    <scope>NUCLEOTIDE SEQUENCE [LARGE SCALE GENOMIC DNA]</scope>
    <source>
        <strain evidence="1 2">M0104</strain>
    </source>
</reference>
<gene>
    <name evidence="1" type="ORF">E0493_12985</name>
</gene>
<dbReference type="Proteomes" id="UP000460715">
    <property type="component" value="Unassembled WGS sequence"/>
</dbReference>
<dbReference type="RefSeq" id="WP_160937386.1">
    <property type="nucleotide sequence ID" value="NZ_SNVJ01000010.1"/>
</dbReference>
<keyword evidence="2" id="KW-1185">Reference proteome</keyword>
<proteinExistence type="predicted"/>
<evidence type="ECO:0000313" key="1">
    <source>
        <dbReference type="EMBL" id="MXP64260.1"/>
    </source>
</evidence>
<evidence type="ECO:0000313" key="2">
    <source>
        <dbReference type="Proteomes" id="UP000460715"/>
    </source>
</evidence>